<dbReference type="RefSeq" id="XP_018269311.1">
    <property type="nucleotide sequence ID" value="XM_018417625.1"/>
</dbReference>
<comment type="domain">
    <text evidence="10">The DHHC domain is required for palmitoyltransferase activity.</text>
</comment>
<evidence type="ECO:0000256" key="2">
    <source>
        <dbReference type="ARBA" id="ARBA00022679"/>
    </source>
</evidence>
<accession>A0A0P9EVR2</accession>
<feature type="compositionally biased region" description="Acidic residues" evidence="11">
    <location>
        <begin position="424"/>
        <end position="433"/>
    </location>
</feature>
<dbReference type="AlphaFoldDB" id="A0A0P9EVR2"/>
<sequence>MQSQRRALPAKPLLSFPPEPPRASLLPRREGERPRSTLFRVVALLPLVGIFCLLAFATYACLWSLCISYLLAQRGETTKGLIYAVIYSWLLYGCGGSFWMAYWRGGGIVPGAGDYKRSDEEARVADEGVMADVETFLLGRGSSEEEAVERPDGAIETERLLEGDEVGRARPERGHARRMLQVKSDGTARFCRKCNVPKPDRAHHCSSCRRCVLKMDHHCPWLGGGCVGWANYKFFVLSLSYTGLLGGFIAVVLFRELVNFVNNTDDGFEYAPISWALAALLGAIFGFAVGAFGLYHLYLVSKNRSTIEAMEHPTSLALLAPTTRLQPHDLTSKQRRALHAAGRKYNIYDLGRKDNFKQVFGDKWWLWGVPLGWPPGDGQSFPINTAHLSALRRATAAVYAEAAAARYEAREGSFELETATASGTDEDDASDEDGPLRRA</sequence>
<comment type="similarity">
    <text evidence="10">Belongs to the DHHC palmitoyltransferase family.</text>
</comment>
<keyword evidence="4 10" id="KW-1133">Transmembrane helix</keyword>
<feature type="region of interest" description="Disordered" evidence="11">
    <location>
        <begin position="1"/>
        <end position="27"/>
    </location>
</feature>
<feature type="transmembrane region" description="Helical" evidence="10">
    <location>
        <begin position="38"/>
        <end position="60"/>
    </location>
</feature>
<dbReference type="OrthoDB" id="9909019at2759"/>
<dbReference type="InterPro" id="IPR039859">
    <property type="entry name" value="PFA4/ZDH16/20/ERF2-like"/>
</dbReference>
<feature type="transmembrane region" description="Helical" evidence="10">
    <location>
        <begin position="234"/>
        <end position="254"/>
    </location>
</feature>
<comment type="subcellular location">
    <subcellularLocation>
        <location evidence="1">Membrane</location>
        <topology evidence="1">Multi-pass membrane protein</topology>
    </subcellularLocation>
</comment>
<keyword evidence="6" id="KW-0564">Palmitate</keyword>
<protein>
    <recommendedName>
        <fullName evidence="10">Palmitoyltransferase</fullName>
        <ecNumber evidence="10">2.3.1.225</ecNumber>
    </recommendedName>
</protein>
<evidence type="ECO:0000256" key="10">
    <source>
        <dbReference type="RuleBase" id="RU079119"/>
    </source>
</evidence>
<keyword evidence="7" id="KW-0449">Lipoprotein</keyword>
<feature type="transmembrane region" description="Helical" evidence="10">
    <location>
        <begin position="274"/>
        <end position="300"/>
    </location>
</feature>
<dbReference type="EC" id="2.3.1.225" evidence="10"/>
<dbReference type="InterPro" id="IPR001594">
    <property type="entry name" value="Palmitoyltrfase_DHHC"/>
</dbReference>
<dbReference type="Proteomes" id="UP000053890">
    <property type="component" value="Unassembled WGS sequence"/>
</dbReference>
<keyword evidence="5 10" id="KW-0472">Membrane</keyword>
<evidence type="ECO:0000313" key="13">
    <source>
        <dbReference type="EMBL" id="KPV73262.1"/>
    </source>
</evidence>
<evidence type="ECO:0000256" key="9">
    <source>
        <dbReference type="ARBA" id="ARBA00048048"/>
    </source>
</evidence>
<dbReference type="GO" id="GO:0016020">
    <property type="term" value="C:membrane"/>
    <property type="evidence" value="ECO:0007669"/>
    <property type="project" value="UniProtKB-SubCell"/>
</dbReference>
<keyword evidence="2 10" id="KW-0808">Transferase</keyword>
<dbReference type="GeneID" id="28978073"/>
<feature type="transmembrane region" description="Helical" evidence="10">
    <location>
        <begin position="80"/>
        <end position="102"/>
    </location>
</feature>
<proteinExistence type="inferred from homology"/>
<name>A0A0P9EVR2_RHOGW</name>
<evidence type="ECO:0000256" key="7">
    <source>
        <dbReference type="ARBA" id="ARBA00023288"/>
    </source>
</evidence>
<reference evidence="13 14" key="1">
    <citation type="journal article" date="2015" name="Front. Microbiol.">
        <title>Genome sequence of the plant growth promoting endophytic yeast Rhodotorula graminis WP1.</title>
        <authorList>
            <person name="Firrincieli A."/>
            <person name="Otillar R."/>
            <person name="Salamov A."/>
            <person name="Schmutz J."/>
            <person name="Khan Z."/>
            <person name="Redman R.S."/>
            <person name="Fleck N.D."/>
            <person name="Lindquist E."/>
            <person name="Grigoriev I.V."/>
            <person name="Doty S.L."/>
        </authorList>
    </citation>
    <scope>NUCLEOTIDE SEQUENCE [LARGE SCALE GENOMIC DNA]</scope>
    <source>
        <strain evidence="13 14">WP1</strain>
    </source>
</reference>
<dbReference type="PANTHER" id="PTHR12246">
    <property type="entry name" value="PALMITOYLTRANSFERASE ZDHHC16"/>
    <property type="match status" value="1"/>
</dbReference>
<gene>
    <name evidence="13" type="ORF">RHOBADRAFT_55033</name>
</gene>
<dbReference type="GO" id="GO:0019706">
    <property type="term" value="F:protein-cysteine S-palmitoyltransferase activity"/>
    <property type="evidence" value="ECO:0007669"/>
    <property type="project" value="UniProtKB-EC"/>
</dbReference>
<keyword evidence="14" id="KW-1185">Reference proteome</keyword>
<evidence type="ECO:0000256" key="11">
    <source>
        <dbReference type="SAM" id="MobiDB-lite"/>
    </source>
</evidence>
<dbReference type="Pfam" id="PF01529">
    <property type="entry name" value="DHHC"/>
    <property type="match status" value="1"/>
</dbReference>
<evidence type="ECO:0000256" key="6">
    <source>
        <dbReference type="ARBA" id="ARBA00023139"/>
    </source>
</evidence>
<evidence type="ECO:0000256" key="1">
    <source>
        <dbReference type="ARBA" id="ARBA00004141"/>
    </source>
</evidence>
<organism evidence="13 14">
    <name type="scientific">Rhodotorula graminis (strain WP1)</name>
    <dbReference type="NCBI Taxonomy" id="578459"/>
    <lineage>
        <taxon>Eukaryota</taxon>
        <taxon>Fungi</taxon>
        <taxon>Dikarya</taxon>
        <taxon>Basidiomycota</taxon>
        <taxon>Pucciniomycotina</taxon>
        <taxon>Microbotryomycetes</taxon>
        <taxon>Sporidiobolales</taxon>
        <taxon>Sporidiobolaceae</taxon>
        <taxon>Rhodotorula</taxon>
    </lineage>
</organism>
<keyword evidence="3 10" id="KW-0812">Transmembrane</keyword>
<evidence type="ECO:0000313" key="14">
    <source>
        <dbReference type="Proteomes" id="UP000053890"/>
    </source>
</evidence>
<keyword evidence="8 10" id="KW-0012">Acyltransferase</keyword>
<feature type="region of interest" description="Disordered" evidence="11">
    <location>
        <begin position="410"/>
        <end position="439"/>
    </location>
</feature>
<comment type="catalytic activity">
    <reaction evidence="9 10">
        <text>L-cysteinyl-[protein] + hexadecanoyl-CoA = S-hexadecanoyl-L-cysteinyl-[protein] + CoA</text>
        <dbReference type="Rhea" id="RHEA:36683"/>
        <dbReference type="Rhea" id="RHEA-COMP:10131"/>
        <dbReference type="Rhea" id="RHEA-COMP:11032"/>
        <dbReference type="ChEBI" id="CHEBI:29950"/>
        <dbReference type="ChEBI" id="CHEBI:57287"/>
        <dbReference type="ChEBI" id="CHEBI:57379"/>
        <dbReference type="ChEBI" id="CHEBI:74151"/>
        <dbReference type="EC" id="2.3.1.225"/>
    </reaction>
</comment>
<dbReference type="OMA" id="GCVGWAN"/>
<dbReference type="PROSITE" id="PS50216">
    <property type="entry name" value="DHHC"/>
    <property type="match status" value="1"/>
</dbReference>
<evidence type="ECO:0000256" key="8">
    <source>
        <dbReference type="ARBA" id="ARBA00023315"/>
    </source>
</evidence>
<evidence type="ECO:0000256" key="3">
    <source>
        <dbReference type="ARBA" id="ARBA00022692"/>
    </source>
</evidence>
<dbReference type="EMBL" id="KQ474083">
    <property type="protein sequence ID" value="KPV73262.1"/>
    <property type="molecule type" value="Genomic_DNA"/>
</dbReference>
<evidence type="ECO:0000259" key="12">
    <source>
        <dbReference type="Pfam" id="PF01529"/>
    </source>
</evidence>
<feature type="domain" description="Palmitoyltransferase DHHC" evidence="12">
    <location>
        <begin position="187"/>
        <end position="311"/>
    </location>
</feature>
<evidence type="ECO:0000256" key="5">
    <source>
        <dbReference type="ARBA" id="ARBA00023136"/>
    </source>
</evidence>
<evidence type="ECO:0000256" key="4">
    <source>
        <dbReference type="ARBA" id="ARBA00022989"/>
    </source>
</evidence>